<dbReference type="InterPro" id="IPR041577">
    <property type="entry name" value="RT_RNaseH_2"/>
</dbReference>
<dbReference type="RefSeq" id="XP_015947359.1">
    <property type="nucleotide sequence ID" value="XM_016091873.1"/>
</dbReference>
<dbReference type="Gene3D" id="3.30.420.10">
    <property type="entry name" value="Ribonuclease H-like superfamily/Ribonuclease H"/>
    <property type="match status" value="1"/>
</dbReference>
<dbReference type="KEGG" id="adu:107472347"/>
<dbReference type="InterPro" id="IPR036397">
    <property type="entry name" value="RNaseH_sf"/>
</dbReference>
<dbReference type="GO" id="GO:0003676">
    <property type="term" value="F:nucleic acid binding"/>
    <property type="evidence" value="ECO:0007669"/>
    <property type="project" value="InterPro"/>
</dbReference>
<evidence type="ECO:0000259" key="1">
    <source>
        <dbReference type="PROSITE" id="PS50994"/>
    </source>
</evidence>
<accession>A0A6P4CAK5</accession>
<dbReference type="Gene3D" id="3.30.70.270">
    <property type="match status" value="1"/>
</dbReference>
<name>A0A6P4CAK5_ARADU</name>
<dbReference type="InterPro" id="IPR001584">
    <property type="entry name" value="Integrase_cat-core"/>
</dbReference>
<dbReference type="Pfam" id="PF00665">
    <property type="entry name" value="rve"/>
    <property type="match status" value="1"/>
</dbReference>
<proteinExistence type="predicted"/>
<dbReference type="SUPFAM" id="SSF56672">
    <property type="entry name" value="DNA/RNA polymerases"/>
    <property type="match status" value="1"/>
</dbReference>
<dbReference type="OrthoDB" id="1423153at2759"/>
<dbReference type="SUPFAM" id="SSF53098">
    <property type="entry name" value="Ribonuclease H-like"/>
    <property type="match status" value="1"/>
</dbReference>
<protein>
    <submittedName>
        <fullName evidence="3">Uncharacterized protein LOC107472347</fullName>
    </submittedName>
</protein>
<gene>
    <name evidence="3" type="primary">LOC107472347</name>
</gene>
<evidence type="ECO:0000313" key="2">
    <source>
        <dbReference type="Proteomes" id="UP000515211"/>
    </source>
</evidence>
<dbReference type="InterPro" id="IPR043502">
    <property type="entry name" value="DNA/RNA_pol_sf"/>
</dbReference>
<organism evidence="2 3">
    <name type="scientific">Arachis duranensis</name>
    <name type="common">Wild peanut</name>
    <dbReference type="NCBI Taxonomy" id="130453"/>
    <lineage>
        <taxon>Eukaryota</taxon>
        <taxon>Viridiplantae</taxon>
        <taxon>Streptophyta</taxon>
        <taxon>Embryophyta</taxon>
        <taxon>Tracheophyta</taxon>
        <taxon>Spermatophyta</taxon>
        <taxon>Magnoliopsida</taxon>
        <taxon>eudicotyledons</taxon>
        <taxon>Gunneridae</taxon>
        <taxon>Pentapetalae</taxon>
        <taxon>rosids</taxon>
        <taxon>fabids</taxon>
        <taxon>Fabales</taxon>
        <taxon>Fabaceae</taxon>
        <taxon>Papilionoideae</taxon>
        <taxon>50 kb inversion clade</taxon>
        <taxon>dalbergioids sensu lato</taxon>
        <taxon>Dalbergieae</taxon>
        <taxon>Pterocarpus clade</taxon>
        <taxon>Arachis</taxon>
    </lineage>
</organism>
<dbReference type="InterPro" id="IPR012337">
    <property type="entry name" value="RNaseH-like_sf"/>
</dbReference>
<dbReference type="AlphaFoldDB" id="A0A6P4CAK5"/>
<dbReference type="Pfam" id="PF17919">
    <property type="entry name" value="RT_RNaseH_2"/>
    <property type="match status" value="1"/>
</dbReference>
<dbReference type="GO" id="GO:0015074">
    <property type="term" value="P:DNA integration"/>
    <property type="evidence" value="ECO:0007669"/>
    <property type="project" value="InterPro"/>
</dbReference>
<dbReference type="GeneID" id="107472347"/>
<dbReference type="InterPro" id="IPR043128">
    <property type="entry name" value="Rev_trsase/Diguanyl_cyclase"/>
</dbReference>
<reference evidence="3" key="1">
    <citation type="submission" date="2025-08" db="UniProtKB">
        <authorList>
            <consortium name="RefSeq"/>
        </authorList>
    </citation>
    <scope>IDENTIFICATION</scope>
    <source>
        <tissue evidence="3">Whole plant</tissue>
    </source>
</reference>
<dbReference type="PANTHER" id="PTHR34072">
    <property type="entry name" value="ENZYMATIC POLYPROTEIN-RELATED"/>
    <property type="match status" value="1"/>
</dbReference>
<feature type="domain" description="Integrase catalytic" evidence="1">
    <location>
        <begin position="221"/>
        <end position="404"/>
    </location>
</feature>
<dbReference type="FunFam" id="3.30.70.270:FF:000020">
    <property type="entry name" value="Transposon Tf2-6 polyprotein-like Protein"/>
    <property type="match status" value="1"/>
</dbReference>
<evidence type="ECO:0000313" key="3">
    <source>
        <dbReference type="RefSeq" id="XP_015947359.1"/>
    </source>
</evidence>
<dbReference type="PANTHER" id="PTHR34072:SF57">
    <property type="entry name" value="RNA-DIRECTED DNA POLYMERASE"/>
    <property type="match status" value="1"/>
</dbReference>
<dbReference type="Proteomes" id="UP000515211">
    <property type="component" value="Unplaced"/>
</dbReference>
<dbReference type="PROSITE" id="PS50994">
    <property type="entry name" value="INTEGRASE"/>
    <property type="match status" value="1"/>
</dbReference>
<keyword evidence="2" id="KW-1185">Reference proteome</keyword>
<sequence length="459" mass="52784">MKIDVIEPLVQEVLKAEVLDDILDPISEHELVEVDNSPSQKDMIHTPKVEEKAPKLELKPLPPSLKYVFLEGIVLGHRISSKGIEVDRAKVEVIEKLAPPANVKAVRSFLGHAGFYRRFIKDFSKIAKPLSNLLVVDVLFVFNSDCLHAFETLKANLTSAPIMAPPDWDLPFELMCDASDFAIGAAPWFADIANYKAMNFIPKEYSRKQVKKLLTDAKYYIWEEPYLFKKCSDGIIWRCVPDEERQQILWHCHGSDYGGHFGVAVDYVSKWVEAVALPTNDAKVVMSFLQRYVFSRFGVPRTLISDGRSHFCNRQLDSLLQRYGVRHKVATPYHPQTSGQVEVSNRELKRIQEKTLVYGKACHLPVELEHKVYWAIRYLNLDSKAAGIKRMLQLNELDEFRYSAYENAKLYKEKTKLLHDKKIAIREENSNRKFTVNGQRLKHYLGGEIDRQRSAHLLN</sequence>